<feature type="region of interest" description="Disordered" evidence="20">
    <location>
        <begin position="1230"/>
        <end position="1249"/>
    </location>
</feature>
<comment type="similarity">
    <text evidence="15">Belongs to the NUP153 family.</text>
</comment>
<dbReference type="GO" id="GO:0008270">
    <property type="term" value="F:zinc ion binding"/>
    <property type="evidence" value="ECO:0007669"/>
    <property type="project" value="UniProtKB-KW"/>
</dbReference>
<evidence type="ECO:0000256" key="1">
    <source>
        <dbReference type="ARBA" id="ARBA00001947"/>
    </source>
</evidence>
<proteinExistence type="inferred from homology"/>
<keyword evidence="6 19" id="KW-0863">Zinc-finger</keyword>
<comment type="subcellular location">
    <subcellularLocation>
        <location evidence="2">Nucleus membrane</location>
    </subcellularLocation>
    <subcellularLocation>
        <location evidence="3">Nucleus</location>
        <location evidence="3">Nuclear pore complex</location>
    </subcellularLocation>
</comment>
<feature type="compositionally biased region" description="Polar residues" evidence="20">
    <location>
        <begin position="76"/>
        <end position="97"/>
    </location>
</feature>
<dbReference type="InterPro" id="IPR036443">
    <property type="entry name" value="Znf_RanBP2_sf"/>
</dbReference>
<evidence type="ECO:0000256" key="17">
    <source>
        <dbReference type="ARBA" id="ARBA00078197"/>
    </source>
</evidence>
<keyword evidence="14" id="KW-0539">Nucleus</keyword>
<feature type="domain" description="RanBP2-type" evidence="21">
    <location>
        <begin position="486"/>
        <end position="519"/>
    </location>
</feature>
<keyword evidence="5" id="KW-0479">Metal-binding</keyword>
<evidence type="ECO:0000256" key="18">
    <source>
        <dbReference type="ARBA" id="ARBA00079437"/>
    </source>
</evidence>
<keyword evidence="4" id="KW-0813">Transport</keyword>
<evidence type="ECO:0000256" key="16">
    <source>
        <dbReference type="ARBA" id="ARBA00068609"/>
    </source>
</evidence>
<dbReference type="GO" id="GO:0008139">
    <property type="term" value="F:nuclear localization sequence binding"/>
    <property type="evidence" value="ECO:0007669"/>
    <property type="project" value="TreeGrafter"/>
</dbReference>
<dbReference type="GO" id="GO:0017056">
    <property type="term" value="F:structural constituent of nuclear pore"/>
    <property type="evidence" value="ECO:0007669"/>
    <property type="project" value="TreeGrafter"/>
</dbReference>
<dbReference type="RefSeq" id="XP_023938675.1">
    <property type="nucleotide sequence ID" value="XM_024082907.2"/>
</dbReference>
<keyword evidence="22" id="KW-1185">Reference proteome</keyword>
<dbReference type="InterPro" id="IPR026054">
    <property type="entry name" value="Nucleoporin"/>
</dbReference>
<dbReference type="GO" id="GO:0051028">
    <property type="term" value="P:mRNA transport"/>
    <property type="evidence" value="ECO:0007669"/>
    <property type="project" value="UniProtKB-KW"/>
</dbReference>
<feature type="region of interest" description="Disordered" evidence="20">
    <location>
        <begin position="1"/>
        <end position="97"/>
    </location>
</feature>
<dbReference type="Proteomes" id="UP001652582">
    <property type="component" value="Chromosome Z"/>
</dbReference>
<dbReference type="GO" id="GO:0006405">
    <property type="term" value="P:RNA export from nucleus"/>
    <property type="evidence" value="ECO:0007669"/>
    <property type="project" value="TreeGrafter"/>
</dbReference>
<feature type="region of interest" description="Disordered" evidence="20">
    <location>
        <begin position="1338"/>
        <end position="1370"/>
    </location>
</feature>
<evidence type="ECO:0000256" key="7">
    <source>
        <dbReference type="ARBA" id="ARBA00022816"/>
    </source>
</evidence>
<evidence type="ECO:0000256" key="13">
    <source>
        <dbReference type="ARBA" id="ARBA00023136"/>
    </source>
</evidence>
<dbReference type="KEGG" id="bany:112046300"/>
<dbReference type="PROSITE" id="PS50199">
    <property type="entry name" value="ZF_RANBP2_2"/>
    <property type="match status" value="3"/>
</dbReference>
<dbReference type="PANTHER" id="PTHR23193:SF23">
    <property type="entry name" value="NUCLEAR PORE COMPLEX PROTEIN NUP153"/>
    <property type="match status" value="1"/>
</dbReference>
<dbReference type="Pfam" id="PF00641">
    <property type="entry name" value="Zn_ribbon_RanBP"/>
    <property type="match status" value="1"/>
</dbReference>
<evidence type="ECO:0000256" key="4">
    <source>
        <dbReference type="ARBA" id="ARBA00022448"/>
    </source>
</evidence>
<dbReference type="PANTHER" id="PTHR23193">
    <property type="entry name" value="NUCLEAR PORE COMPLEX PROTEIN NUP"/>
    <property type="match status" value="1"/>
</dbReference>
<dbReference type="GO" id="GO:0003677">
    <property type="term" value="F:DNA binding"/>
    <property type="evidence" value="ECO:0007669"/>
    <property type="project" value="UniProtKB-KW"/>
</dbReference>
<evidence type="ECO:0000256" key="11">
    <source>
        <dbReference type="ARBA" id="ARBA00023125"/>
    </source>
</evidence>
<evidence type="ECO:0000259" key="21">
    <source>
        <dbReference type="PROSITE" id="PS50199"/>
    </source>
</evidence>
<organism evidence="22 23">
    <name type="scientific">Bicyclus anynana</name>
    <name type="common">Squinting bush brown butterfly</name>
    <dbReference type="NCBI Taxonomy" id="110368"/>
    <lineage>
        <taxon>Eukaryota</taxon>
        <taxon>Metazoa</taxon>
        <taxon>Ecdysozoa</taxon>
        <taxon>Arthropoda</taxon>
        <taxon>Hexapoda</taxon>
        <taxon>Insecta</taxon>
        <taxon>Pterygota</taxon>
        <taxon>Neoptera</taxon>
        <taxon>Endopterygota</taxon>
        <taxon>Lepidoptera</taxon>
        <taxon>Glossata</taxon>
        <taxon>Ditrysia</taxon>
        <taxon>Papilionoidea</taxon>
        <taxon>Nymphalidae</taxon>
        <taxon>Satyrinae</taxon>
        <taxon>Satyrini</taxon>
        <taxon>Mycalesina</taxon>
        <taxon>Bicyclus</taxon>
    </lineage>
</organism>
<evidence type="ECO:0000256" key="20">
    <source>
        <dbReference type="SAM" id="MobiDB-lite"/>
    </source>
</evidence>
<feature type="compositionally biased region" description="Polar residues" evidence="20">
    <location>
        <begin position="19"/>
        <end position="55"/>
    </location>
</feature>
<feature type="compositionally biased region" description="Polar residues" evidence="20">
    <location>
        <begin position="399"/>
        <end position="412"/>
    </location>
</feature>
<evidence type="ECO:0000256" key="5">
    <source>
        <dbReference type="ARBA" id="ARBA00022723"/>
    </source>
</evidence>
<sequence length="1370" mass="148422">MSADPPPRKGRKHPRPENDANNSFVSNVKSKISRLLPSTITKWFSSPCSSDTYGSDSEDEGQYMPEEPPAKRMRYSTPSSPNKPETKTTGTNTEPIATISELNTTSTINSFRPSKVSTPVSSLVKEAIVEQVIDPAVHNLQNSSSSKSQNQNIQKRKSLFGTPVTDKPYYWDKQQCSPQLKKPALFSSPFYSGYTRYGGASSTYINQPNITHKKDALIGKNSGNETVDVSYATRRVMELLENYSSPIIEAKRISQFANTNDSLDKSLTNNAYKTQELYLPKYAEILQLKRRSKLTATTSAARQLIASHSSSQAIAPYPIRKKQSDNPPNLPTTIKPKIKTVDREVSTVAKNDNPAVVHLPTAVLQIDQNNLPKFTFGTSVSRENNTNGTTALKTASPAISTTTGNTVPTISTIDEESGHCNKTEVVREPESIINNNSFKFSSPVMINVQTEENSSLLPNFTFASPDGQIIGQEENTSLSITNNKLKPGEQAQTWKCNDCWVSNKAASDKCVCCNGARPLRADSIIKHQSTSEIALIGGHLETCTDCEKNSIHESRSKSQDCWIKWVVNDKGKDNSIFSVTTKSQEITPCVTSKAENVVSEWKCEVCWVKNKITADKCVACGGSKQTPAELMDEDNEKPNVPNIQASDTSTITNIMNLQNDQWECTVCLVRNDKNKDICVCCDSQRPGKIKENDGKQFKFSSAQNTTFKFGIEPTQNVLKPKEIIDTMSSPQLITPVKDAEKNNNLLPSFSSTFTFRAPKLMGASEEGTIVEDSPKQTFTFGVTKSIAPSTPIITNLLTISTEANTYSPNLIEIDEKDEKGPEGLNIEEPNVTQPQNTEKTGGLFGIPSNAHTVTTTASEVGIFGQEALNVNNRQAVPSTTTTAVDVKVCESTFSFSASTVKTGLQLFSAPTTTVSAILSTQTSSPISFFQKSEPVSMSSINFFSKTEPIPSSLQLFNKSEITTTVTASPLSSVPVFSFGASNQVTQAEKPKFNFTFGNKLEQPLFSLQTSNTGNHLPSNGLPSATTNTVTSGLSNTVTFGLSNTITSGLPAEKTVGGISLPSNSLSSGALVGTAKNGNPMWPTSYQLDAIKMTSENNLDQTVNNLPAIQSGNPFALQTKKDNNRWSLNQNSSNNNIGSLQLPMGNNLDAPNNSVGASSGGIFGALEKKENVWSLSNNNSNIFSPNTGSNNVQKSINFSFGPSMQMSSYNTPTPTFGTFAQPTQNIFDMSSQGNNNNNQPDMFSPGVQSQSTPNLFGNQAVNNNGNSVGMFGTLNTSGSMFGSVNPSISTFEAPPSNPVPTPTFNFGTQQVPGVFGFGQQQPQTQGGVYNFGAQTTSPAAPRRFNIGTAGTTLNTTGRRPMRRAVRRNFQQ</sequence>
<evidence type="ECO:0000256" key="19">
    <source>
        <dbReference type="PROSITE-ProRule" id="PRU00322"/>
    </source>
</evidence>
<feature type="compositionally biased region" description="Polar residues" evidence="20">
    <location>
        <begin position="1347"/>
        <end position="1356"/>
    </location>
</feature>
<gene>
    <name evidence="23" type="primary">LOC112046300</name>
</gene>
<dbReference type="Gene3D" id="4.10.1060.10">
    <property type="entry name" value="Zinc finger, RanBP2-type"/>
    <property type="match status" value="3"/>
</dbReference>
<dbReference type="SMART" id="SM00547">
    <property type="entry name" value="ZnF_RBZ"/>
    <property type="match status" value="3"/>
</dbReference>
<evidence type="ECO:0000256" key="3">
    <source>
        <dbReference type="ARBA" id="ARBA00004567"/>
    </source>
</evidence>
<feature type="region of interest" description="Disordered" evidence="20">
    <location>
        <begin position="399"/>
        <end position="420"/>
    </location>
</feature>
<evidence type="ECO:0000256" key="14">
    <source>
        <dbReference type="ARBA" id="ARBA00023242"/>
    </source>
</evidence>
<keyword evidence="7" id="KW-0509">mRNA transport</keyword>
<dbReference type="GO" id="GO:0031965">
    <property type="term" value="C:nuclear membrane"/>
    <property type="evidence" value="ECO:0007669"/>
    <property type="project" value="UniProtKB-SubCell"/>
</dbReference>
<keyword evidence="11" id="KW-0238">DNA-binding</keyword>
<evidence type="ECO:0000256" key="8">
    <source>
        <dbReference type="ARBA" id="ARBA00022833"/>
    </source>
</evidence>
<dbReference type="GO" id="GO:0006606">
    <property type="term" value="P:protein import into nucleus"/>
    <property type="evidence" value="ECO:0007669"/>
    <property type="project" value="TreeGrafter"/>
</dbReference>
<protein>
    <recommendedName>
        <fullName evidence="16">Nuclear pore complex protein Nup153</fullName>
    </recommendedName>
    <alternativeName>
        <fullName evidence="18">153 kDa nucleoporin</fullName>
    </alternativeName>
    <alternativeName>
        <fullName evidence="17">Nucleoporin Nup153</fullName>
    </alternativeName>
</protein>
<comment type="cofactor">
    <cofactor evidence="1">
        <name>Zn(2+)</name>
        <dbReference type="ChEBI" id="CHEBI:29105"/>
    </cofactor>
</comment>
<dbReference type="SUPFAM" id="SSF90209">
    <property type="entry name" value="Ran binding protein zinc finger-like"/>
    <property type="match status" value="2"/>
</dbReference>
<feature type="domain" description="RanBP2-type" evidence="21">
    <location>
        <begin position="594"/>
        <end position="626"/>
    </location>
</feature>
<dbReference type="GeneID" id="112046300"/>
<evidence type="ECO:0000313" key="22">
    <source>
        <dbReference type="Proteomes" id="UP001652582"/>
    </source>
</evidence>
<feature type="compositionally biased region" description="Basic residues" evidence="20">
    <location>
        <begin position="1358"/>
        <end position="1370"/>
    </location>
</feature>
<feature type="region of interest" description="Disordered" evidence="20">
    <location>
        <begin position="315"/>
        <end position="335"/>
    </location>
</feature>
<keyword evidence="8" id="KW-0862">Zinc</keyword>
<feature type="domain" description="RanBP2-type" evidence="21">
    <location>
        <begin position="658"/>
        <end position="687"/>
    </location>
</feature>
<dbReference type="InterPro" id="IPR001876">
    <property type="entry name" value="Znf_RanBP2"/>
</dbReference>
<evidence type="ECO:0000313" key="23">
    <source>
        <dbReference type="RefSeq" id="XP_023938675.1"/>
    </source>
</evidence>
<dbReference type="GO" id="GO:0005643">
    <property type="term" value="C:nuclear pore"/>
    <property type="evidence" value="ECO:0007669"/>
    <property type="project" value="UniProtKB-SubCell"/>
</dbReference>
<keyword evidence="9" id="KW-0653">Protein transport</keyword>
<evidence type="ECO:0000256" key="2">
    <source>
        <dbReference type="ARBA" id="ARBA00004126"/>
    </source>
</evidence>
<accession>A0A6J1MSS8</accession>
<dbReference type="PROSITE" id="PS01358">
    <property type="entry name" value="ZF_RANBP2_1"/>
    <property type="match status" value="3"/>
</dbReference>
<keyword evidence="13" id="KW-0472">Membrane</keyword>
<evidence type="ECO:0000256" key="10">
    <source>
        <dbReference type="ARBA" id="ARBA00023010"/>
    </source>
</evidence>
<evidence type="ECO:0000256" key="9">
    <source>
        <dbReference type="ARBA" id="ARBA00022927"/>
    </source>
</evidence>
<reference evidence="23" key="1">
    <citation type="submission" date="2025-08" db="UniProtKB">
        <authorList>
            <consortium name="RefSeq"/>
        </authorList>
    </citation>
    <scope>IDENTIFICATION</scope>
</reference>
<keyword evidence="10" id="KW-0811">Translocation</keyword>
<dbReference type="OrthoDB" id="79830at2759"/>
<evidence type="ECO:0000256" key="12">
    <source>
        <dbReference type="ARBA" id="ARBA00023132"/>
    </source>
</evidence>
<name>A0A6J1MSS8_BICAN</name>
<evidence type="ECO:0000256" key="6">
    <source>
        <dbReference type="ARBA" id="ARBA00022771"/>
    </source>
</evidence>
<keyword evidence="12" id="KW-0906">Nuclear pore complex</keyword>
<evidence type="ECO:0000256" key="15">
    <source>
        <dbReference type="ARBA" id="ARBA00060842"/>
    </source>
</evidence>